<keyword evidence="2" id="KW-0560">Oxidoreductase</keyword>
<dbReference type="PROSITE" id="PS51354">
    <property type="entry name" value="GLUTAREDOXIN_2"/>
    <property type="match status" value="1"/>
</dbReference>
<sequence>MPSTLPTPESLQGRPVPRVNFKARPNDQWQDVSTDELFKGKTVVVFSLPGAFTPTCSSTHLPRYNELAPTLRENGVDDIVCIAVNDAFVMNQWKTGQDAGNITLIPDGNGDFTEGMGMLVDKRDLGFGMRSWRYAMLVKDGIIDKIFIEPEREGDPFEVSDADTMLSYINPNAKIPEPVVMFSRPGCPHCARAKAALRENDIVFTDISEDQKITTSVLRGLTGRLTWPQVFVGGRLIGGADEVLAWVASSREA</sequence>
<keyword evidence="1 6" id="KW-0575">Peroxidase</keyword>
<dbReference type="Proteomes" id="UP001163336">
    <property type="component" value="Chromosome"/>
</dbReference>
<proteinExistence type="predicted"/>
<dbReference type="RefSeq" id="WP_281913814.1">
    <property type="nucleotide sequence ID" value="NZ_AP026966.1"/>
</dbReference>
<dbReference type="InterPro" id="IPR013740">
    <property type="entry name" value="Redoxin"/>
</dbReference>
<dbReference type="Pfam" id="PF00462">
    <property type="entry name" value="Glutaredoxin"/>
    <property type="match status" value="1"/>
</dbReference>
<feature type="domain" description="Thioredoxin" evidence="5">
    <location>
        <begin position="10"/>
        <end position="174"/>
    </location>
</feature>
<keyword evidence="4" id="KW-0676">Redox-active center</keyword>
<reference evidence="6" key="1">
    <citation type="submission" date="2022-11" db="EMBL/GenBank/DDBJ databases">
        <title>Isolation and characterization of PLA-degrading bacterium Massilia sp. from Antarctic soil.</title>
        <authorList>
            <person name="Sato K."/>
            <person name="Gomez-Fuentes C."/>
            <person name="Ahmad S.A."/>
            <person name="Zulkharnain A."/>
        </authorList>
    </citation>
    <scope>NUCLEOTIDE SEQUENCE</scope>
    <source>
        <strain evidence="6">N-3</strain>
    </source>
</reference>
<dbReference type="InterPro" id="IPR014025">
    <property type="entry name" value="Glutaredoxin_subgr"/>
</dbReference>
<dbReference type="SUPFAM" id="SSF52833">
    <property type="entry name" value="Thioredoxin-like"/>
    <property type="match status" value="1"/>
</dbReference>
<name>A0ABN6T881_9BURK</name>
<dbReference type="PRINTS" id="PR00160">
    <property type="entry name" value="GLUTAREDOXIN"/>
</dbReference>
<dbReference type="InterPro" id="IPR013766">
    <property type="entry name" value="Thioredoxin_domain"/>
</dbReference>
<dbReference type="EMBL" id="AP026966">
    <property type="protein sequence ID" value="BDT58432.1"/>
    <property type="molecule type" value="Genomic_DNA"/>
</dbReference>
<keyword evidence="3" id="KW-1015">Disulfide bond</keyword>
<accession>A0ABN6T881</accession>
<evidence type="ECO:0000256" key="3">
    <source>
        <dbReference type="ARBA" id="ARBA00023157"/>
    </source>
</evidence>
<protein>
    <submittedName>
        <fullName evidence="6">Glutathione amide-dependent peroxidase</fullName>
    </submittedName>
</protein>
<organism evidence="6 7">
    <name type="scientific">Massilia varians</name>
    <dbReference type="NCBI Taxonomy" id="457921"/>
    <lineage>
        <taxon>Bacteria</taxon>
        <taxon>Pseudomonadati</taxon>
        <taxon>Pseudomonadota</taxon>
        <taxon>Betaproteobacteria</taxon>
        <taxon>Burkholderiales</taxon>
        <taxon>Oxalobacteraceae</taxon>
        <taxon>Telluria group</taxon>
        <taxon>Massilia</taxon>
    </lineage>
</organism>
<dbReference type="Pfam" id="PF08534">
    <property type="entry name" value="Redoxin"/>
    <property type="match status" value="1"/>
</dbReference>
<evidence type="ECO:0000313" key="6">
    <source>
        <dbReference type="EMBL" id="BDT58432.1"/>
    </source>
</evidence>
<dbReference type="InterPro" id="IPR037944">
    <property type="entry name" value="PRX5-like"/>
</dbReference>
<gene>
    <name evidence="6" type="ORF">MasN3_19260</name>
</gene>
<evidence type="ECO:0000313" key="7">
    <source>
        <dbReference type="Proteomes" id="UP001163336"/>
    </source>
</evidence>
<dbReference type="PROSITE" id="PS51352">
    <property type="entry name" value="THIOREDOXIN_2"/>
    <property type="match status" value="1"/>
</dbReference>
<keyword evidence="7" id="KW-1185">Reference proteome</keyword>
<dbReference type="Gene3D" id="3.40.30.10">
    <property type="entry name" value="Glutaredoxin"/>
    <property type="match status" value="2"/>
</dbReference>
<dbReference type="InterPro" id="IPR002109">
    <property type="entry name" value="Glutaredoxin"/>
</dbReference>
<evidence type="ECO:0000259" key="5">
    <source>
        <dbReference type="PROSITE" id="PS51352"/>
    </source>
</evidence>
<evidence type="ECO:0000256" key="1">
    <source>
        <dbReference type="ARBA" id="ARBA00022559"/>
    </source>
</evidence>
<evidence type="ECO:0000256" key="2">
    <source>
        <dbReference type="ARBA" id="ARBA00023002"/>
    </source>
</evidence>
<dbReference type="PANTHER" id="PTHR10430:SF16">
    <property type="entry name" value="PEROXIREDOXIN-5, MITOCHONDRIAL"/>
    <property type="match status" value="1"/>
</dbReference>
<dbReference type="GO" id="GO:0004601">
    <property type="term" value="F:peroxidase activity"/>
    <property type="evidence" value="ECO:0007669"/>
    <property type="project" value="UniProtKB-KW"/>
</dbReference>
<dbReference type="PANTHER" id="PTHR10430">
    <property type="entry name" value="PEROXIREDOXIN"/>
    <property type="match status" value="1"/>
</dbReference>
<dbReference type="PROSITE" id="PS00195">
    <property type="entry name" value="GLUTAREDOXIN_1"/>
    <property type="match status" value="1"/>
</dbReference>
<dbReference type="InterPro" id="IPR011767">
    <property type="entry name" value="GLR_AS"/>
</dbReference>
<dbReference type="CDD" id="cd03013">
    <property type="entry name" value="PRX5_like"/>
    <property type="match status" value="1"/>
</dbReference>
<evidence type="ECO:0000256" key="4">
    <source>
        <dbReference type="ARBA" id="ARBA00023284"/>
    </source>
</evidence>
<dbReference type="InterPro" id="IPR036249">
    <property type="entry name" value="Thioredoxin-like_sf"/>
</dbReference>